<sequence length="364" mass="42719">MKFNFAKVTNSRLMGSMGLIINWNNEDDKIFCQYFLLDSEGLGIADYVSLEDPSGHEVYREEERLMGGLGSDKIRISEDEARFLVSFYGKKNEYYNKDLPGDTEEYIDIIEKYSGDLKIEDMYPKICKEIVDEIEFVNYMTMRFIAWDREGLMYYSASEEISSMHVTKINGTLLKTIVKSMGNSRYISTAIYEDVDGYYSCKIAFSIEKDIHQRRGFKLNSLLITDVEEVLDFEVFDEISKPEYVSIYNIKNVDAFEKDFHEENPFLFKSFMDNGNLYTRFSFNNDHVKESEYVINNDIKAIYYFSEEELFVGTYSKEDNEFINEAIEFNHSDSVELMDSYYFEQNALYDFAESGSKDFNDFLN</sequence>
<protein>
    <submittedName>
        <fullName evidence="1">Uncharacterized protein</fullName>
    </submittedName>
</protein>
<organism evidence="1 2">
    <name type="scientific">Metaclostridioides mangenotii</name>
    <dbReference type="NCBI Taxonomy" id="1540"/>
    <lineage>
        <taxon>Bacteria</taxon>
        <taxon>Bacillati</taxon>
        <taxon>Bacillota</taxon>
        <taxon>Clostridia</taxon>
        <taxon>Peptostreptococcales</taxon>
        <taxon>Peptostreptococcaceae</taxon>
        <taxon>Metaclostridioides</taxon>
    </lineage>
</organism>
<name>A0ABS4ECG7_9FIRM</name>
<evidence type="ECO:0000313" key="1">
    <source>
        <dbReference type="EMBL" id="MBP1855609.1"/>
    </source>
</evidence>
<proteinExistence type="predicted"/>
<accession>A0ABS4ECG7</accession>
<reference evidence="1 2" key="1">
    <citation type="submission" date="2021-03" db="EMBL/GenBank/DDBJ databases">
        <title>Genomic Encyclopedia of Type Strains, Phase IV (KMG-IV): sequencing the most valuable type-strain genomes for metagenomic binning, comparative biology and taxonomic classification.</title>
        <authorList>
            <person name="Goeker M."/>
        </authorList>
    </citation>
    <scope>NUCLEOTIDE SEQUENCE [LARGE SCALE GENOMIC DNA]</scope>
    <source>
        <strain evidence="1 2">DSM 1289</strain>
    </source>
</reference>
<gene>
    <name evidence="1" type="ORF">J2Z43_002007</name>
</gene>
<evidence type="ECO:0000313" key="2">
    <source>
        <dbReference type="Proteomes" id="UP000767291"/>
    </source>
</evidence>
<dbReference type="EMBL" id="JAGGJX010000004">
    <property type="protein sequence ID" value="MBP1855609.1"/>
    <property type="molecule type" value="Genomic_DNA"/>
</dbReference>
<comment type="caution">
    <text evidence="1">The sequence shown here is derived from an EMBL/GenBank/DDBJ whole genome shotgun (WGS) entry which is preliminary data.</text>
</comment>
<dbReference type="RefSeq" id="WP_209457032.1">
    <property type="nucleotide sequence ID" value="NZ_JAGGJX010000004.1"/>
</dbReference>
<keyword evidence="2" id="KW-1185">Reference proteome</keyword>
<dbReference type="Proteomes" id="UP000767291">
    <property type="component" value="Unassembled WGS sequence"/>
</dbReference>